<dbReference type="OrthoDB" id="2013972at2759"/>
<dbReference type="Gene3D" id="3.40.50.150">
    <property type="entry name" value="Vaccinia Virus protein VP39"/>
    <property type="match status" value="1"/>
</dbReference>
<organism evidence="1 2">
    <name type="scientific">Corynespora cassiicola Philippines</name>
    <dbReference type="NCBI Taxonomy" id="1448308"/>
    <lineage>
        <taxon>Eukaryota</taxon>
        <taxon>Fungi</taxon>
        <taxon>Dikarya</taxon>
        <taxon>Ascomycota</taxon>
        <taxon>Pezizomycotina</taxon>
        <taxon>Dothideomycetes</taxon>
        <taxon>Pleosporomycetidae</taxon>
        <taxon>Pleosporales</taxon>
        <taxon>Corynesporascaceae</taxon>
        <taxon>Corynespora</taxon>
    </lineage>
</organism>
<reference evidence="1 2" key="1">
    <citation type="journal article" date="2018" name="Front. Microbiol.">
        <title>Genome-Wide Analysis of Corynespora cassiicola Leaf Fall Disease Putative Effectors.</title>
        <authorList>
            <person name="Lopez D."/>
            <person name="Ribeiro S."/>
            <person name="Label P."/>
            <person name="Fumanal B."/>
            <person name="Venisse J.S."/>
            <person name="Kohler A."/>
            <person name="de Oliveira R.R."/>
            <person name="Labutti K."/>
            <person name="Lipzen A."/>
            <person name="Lail K."/>
            <person name="Bauer D."/>
            <person name="Ohm R.A."/>
            <person name="Barry K.W."/>
            <person name="Spatafora J."/>
            <person name="Grigoriev I.V."/>
            <person name="Martin F.M."/>
            <person name="Pujade-Renaud V."/>
        </authorList>
    </citation>
    <scope>NUCLEOTIDE SEQUENCE [LARGE SCALE GENOMIC DNA]</scope>
    <source>
        <strain evidence="1 2">Philippines</strain>
    </source>
</reference>
<name>A0A2T2NTE2_CORCC</name>
<dbReference type="PANTHER" id="PTHR43591">
    <property type="entry name" value="METHYLTRANSFERASE"/>
    <property type="match status" value="1"/>
</dbReference>
<keyword evidence="2" id="KW-1185">Reference proteome</keyword>
<dbReference type="Proteomes" id="UP000240883">
    <property type="component" value="Unassembled WGS sequence"/>
</dbReference>
<dbReference type="GO" id="GO:0008168">
    <property type="term" value="F:methyltransferase activity"/>
    <property type="evidence" value="ECO:0007669"/>
    <property type="project" value="UniProtKB-KW"/>
</dbReference>
<gene>
    <name evidence="1" type="ORF">BS50DRAFT_321548</name>
</gene>
<accession>A0A2T2NTE2</accession>
<evidence type="ECO:0000313" key="1">
    <source>
        <dbReference type="EMBL" id="PSN68654.1"/>
    </source>
</evidence>
<dbReference type="Pfam" id="PF13489">
    <property type="entry name" value="Methyltransf_23"/>
    <property type="match status" value="1"/>
</dbReference>
<dbReference type="EMBL" id="KZ678133">
    <property type="protein sequence ID" value="PSN68654.1"/>
    <property type="molecule type" value="Genomic_DNA"/>
</dbReference>
<sequence length="333" mass="37675">MSAPPTSDADSAIEIDPQVLHDDGSSFADFADELQSFTTSCNSSITKYPFENGRRYHAFKPGTYPLPNDDFELERLNVVHHMVKKALGDRLFLAPATAFHRVLDLGTGTGIWAMEMGDAHPQADILGNDLSPVQPSWVPPNVRFEVDDFESRWAFSAPFDFIFARAMTCAVDDWPRLVGQAFNNVKPGGWVEFQDYNFDFYSEDGSFSLQSDVANFMQLLTRAARQAGKEPCPGPRLEQWVKDAGFTNVVHQRIKLPVGPWAKDQRQKDIGLFNLVQTIDGLEAFSMRLFTSILKWEPLEVEVLCAKVRTELKNKSSHRMYDYHVVYAQRPEA</sequence>
<dbReference type="AlphaFoldDB" id="A0A2T2NTE2"/>
<keyword evidence="1" id="KW-0808">Transferase</keyword>
<evidence type="ECO:0000313" key="2">
    <source>
        <dbReference type="Proteomes" id="UP000240883"/>
    </source>
</evidence>
<keyword evidence="1" id="KW-0489">Methyltransferase</keyword>
<proteinExistence type="predicted"/>
<dbReference type="SUPFAM" id="SSF53335">
    <property type="entry name" value="S-adenosyl-L-methionine-dependent methyltransferases"/>
    <property type="match status" value="1"/>
</dbReference>
<protein>
    <submittedName>
        <fullName evidence="1">Methyltransferase domain-containing protein</fullName>
    </submittedName>
</protein>
<dbReference type="STRING" id="1448308.A0A2T2NTE2"/>
<dbReference type="CDD" id="cd02440">
    <property type="entry name" value="AdoMet_MTases"/>
    <property type="match status" value="1"/>
</dbReference>
<dbReference type="GO" id="GO:0032259">
    <property type="term" value="P:methylation"/>
    <property type="evidence" value="ECO:0007669"/>
    <property type="project" value="UniProtKB-KW"/>
</dbReference>
<dbReference type="PANTHER" id="PTHR43591:SF10">
    <property type="entry name" value="ABC TRANSMEMBRANE TYPE-1 DOMAIN-CONTAINING PROTEIN-RELATED"/>
    <property type="match status" value="1"/>
</dbReference>
<dbReference type="InterPro" id="IPR029063">
    <property type="entry name" value="SAM-dependent_MTases_sf"/>
</dbReference>